<keyword evidence="5 10" id="KW-0863">Zinc-finger</keyword>
<reference evidence="13" key="3">
    <citation type="submission" date="2020-12" db="UniProtKB">
        <authorList>
            <consortium name="EnsemblPlants"/>
        </authorList>
    </citation>
    <scope>IDENTIFICATION</scope>
</reference>
<evidence type="ECO:0000256" key="6">
    <source>
        <dbReference type="ARBA" id="ARBA00022786"/>
    </source>
</evidence>
<dbReference type="InterPro" id="IPR044046">
    <property type="entry name" value="E3_ligase_UBR-like_C"/>
</dbReference>
<dbReference type="InterPro" id="IPR003126">
    <property type="entry name" value="Znf_UBR"/>
</dbReference>
<dbReference type="OrthoDB" id="1923248at2759"/>
<keyword evidence="14" id="KW-1185">Reference proteome</keyword>
<dbReference type="GO" id="GO:0005737">
    <property type="term" value="C:cytoplasm"/>
    <property type="evidence" value="ECO:0000318"/>
    <property type="project" value="GO_Central"/>
</dbReference>
<keyword evidence="6 10" id="KW-0833">Ubl conjugation pathway</keyword>
<dbReference type="Gene3D" id="2.10.110.30">
    <property type="match status" value="1"/>
</dbReference>
<evidence type="ECO:0000259" key="12">
    <source>
        <dbReference type="PROSITE" id="PS51157"/>
    </source>
</evidence>
<comment type="function">
    <text evidence="10">Ubiquitin ligase protein which is a component of the N-end rule pathway. Recognizes and binds to proteins bearing specific N-terminal residues that are destabilizing according to the N-end rule, leading to their ubiquitination and subsequent degradation.</text>
</comment>
<name>A0A7I4FWC6_PHYPA</name>
<dbReference type="Gramene" id="Pp3c9_4700V3.5">
    <property type="protein sequence ID" value="Pp3c9_4700V3.5"/>
    <property type="gene ID" value="Pp3c9_4700"/>
</dbReference>
<organism evidence="13 14">
    <name type="scientific">Physcomitrium patens</name>
    <name type="common">Spreading-leaved earth moss</name>
    <name type="synonym">Physcomitrella patens</name>
    <dbReference type="NCBI Taxonomy" id="3218"/>
    <lineage>
        <taxon>Eukaryota</taxon>
        <taxon>Viridiplantae</taxon>
        <taxon>Streptophyta</taxon>
        <taxon>Embryophyta</taxon>
        <taxon>Bryophyta</taxon>
        <taxon>Bryophytina</taxon>
        <taxon>Bryopsida</taxon>
        <taxon>Funariidae</taxon>
        <taxon>Funariales</taxon>
        <taxon>Funariaceae</taxon>
        <taxon>Physcomitrium</taxon>
    </lineage>
</organism>
<feature type="zinc finger region" description="UBR-type" evidence="9">
    <location>
        <begin position="44"/>
        <end position="115"/>
    </location>
</feature>
<evidence type="ECO:0000256" key="2">
    <source>
        <dbReference type="ARBA" id="ARBA00004906"/>
    </source>
</evidence>
<feature type="region of interest" description="Disordered" evidence="11">
    <location>
        <begin position="903"/>
        <end position="922"/>
    </location>
</feature>
<dbReference type="SMART" id="SM00396">
    <property type="entry name" value="ZnF_UBR1"/>
    <property type="match status" value="1"/>
</dbReference>
<dbReference type="GeneID" id="112286541"/>
<feature type="domain" description="UBR-type" evidence="12">
    <location>
        <begin position="44"/>
        <end position="115"/>
    </location>
</feature>
<dbReference type="Pfam" id="PF18995">
    <property type="entry name" value="PRT6_C"/>
    <property type="match status" value="1"/>
</dbReference>
<dbReference type="EnsemblPlants" id="Pp3c9_4700V3.5">
    <property type="protein sequence ID" value="Pp3c9_4700V3.5"/>
    <property type="gene ID" value="Pp3c9_4700"/>
</dbReference>
<dbReference type="PROSITE" id="PS51157">
    <property type="entry name" value="ZF_UBR"/>
    <property type="match status" value="1"/>
</dbReference>
<gene>
    <name evidence="13" type="primary">LOC112286541</name>
</gene>
<dbReference type="InterPro" id="IPR055194">
    <property type="entry name" value="UBR1-like_WH"/>
</dbReference>
<evidence type="ECO:0000256" key="9">
    <source>
        <dbReference type="PROSITE-ProRule" id="PRU00508"/>
    </source>
</evidence>
<protein>
    <recommendedName>
        <fullName evidence="10">E3 ubiquitin-protein ligase</fullName>
        <ecNumber evidence="10">2.3.2.27</ecNumber>
    </recommendedName>
</protein>
<dbReference type="CDD" id="cd19673">
    <property type="entry name" value="UBR-box_UBR3"/>
    <property type="match status" value="1"/>
</dbReference>
<dbReference type="GO" id="GO:0000151">
    <property type="term" value="C:ubiquitin ligase complex"/>
    <property type="evidence" value="ECO:0000318"/>
    <property type="project" value="GO_Central"/>
</dbReference>
<sequence>MSLLEPTSCDMKDAEELLHAVTLRMSGGDPLDSYLDYFKAQGQSQCTNVWSKGIIAYRCRTCQTNDSSAICVVCFKKGNHWDHDYVMYHSESGGCCDCGDRAAWKESGFCSAHQRVQVLESKVKDELLEPTHFAVQHVLRELLAWVKKLLDKLLDDLNAEKTDLEVSMVMLYLEWSQKICAVDALRSIVCYDIVHYKILHQTDASTSPLEFLLDCLGWMPEKLIEAETTLYLQLLYKNEFKDQFLSILRVKYENMIFLAMGNSQYMKNYTHLDTNLDRVMVQLFNDPVFTTELIHKYSLLELFIGVFRRVVDCAAENPIDNIVDHDAIKCKVYLRPQGDLRLIVSHDDIAVHILTNEPELFPHFLGLLVKLQWMNSYDLSYDYDFDNSWTLAIQLEMNSMAIIFQLISRCYQSPLVREEALITAATYTFKALKQYLAQAMNTSKSVSLHIPLHRALSAILQKLVLLPWGNYERGFLTALKEKGAFNFSEDEVLALMDHPLAISVWMAQIRAQMWRRASEEFSRLELIYRGSFWHDQSMDMDILLLQFCTVACENLQGTIFIRIAERFNFKDMTTSRTIPKLPIRYITLLQDFMRLILLIVRERRNLGRTEEDEAQDKCLQYDVIQWLCVRDQTYSQLCRALSAIPMNHQKLNAMLEKVAVYHEPKVADRGYYQLKPEYWEEFDPLFPHYYLNELEEAEDRAVKVGKLDHYWRIKAPSAAGAPYDRLSGLLHTKACHLFLLNVLDEVRKLVGKDDTATAGEALGVTALQMMAVLVSDSCNKFRDADAKVQFQEPFDEYSTDDIFINIYVRIRIQGGPHLSIFQMLQEIVQANQCTRLVDSVRHVLELLCSSTNEKTHAAEVDSKGAEDMQRRLRKEQRQKAILDEFAAKRKAFMELQDDCDDDEEFEDGSEMDVSNTVDEASSCKTGTVSSSGALAKSVVPIAETEFLSMETSSEAKECVLCKRKKDDKNSSPCWIALVQRYNFPCQVLKRAEKVTNTGENTLVNDGSSHGLGLNGGLDQLITVGYSIESGNATSIDLSTVDHVQCCGHQMHYDCFKGHMKTLQMSYHPGNGVADPSISEFSCPTCRRLANILLPDVDASISSKRIDLHDDVKGVAETRQEWSGFWQANNNLKSAMECFCHQMLKVRKQSPNLHLNISSEFTISQALWEELALNVVHCEVETRDGFTMAESSSSSSAPSKRSEECIWGGDSAHWVALRDLGKLAILSNTLPDAVQDKGQWFNMLRRSLGLVGRRDKLSVADTATEPSPVLDGMDELERTIREIFPQNPLDFVETSELPESVDISIDSFHCQNETAGIQEDSGSSPLSCHLDMQEESEEVLIHTNTTQSELYEDNKYSSFVELNHGYTYSSRPAAPDPIAPDPQQKHVISFEDAKFEYEMREGNTIGNYSSCRSLPEREESILPEPQDTWMQDILKNGIFTTDPFRLLIVLLIISKGQPSRRTLLFMVKFAYTLAVLQTQIAVTRLDCEGSDVKSLVQRACLPFLRRAAILVQLATREYFRGQHGLSGTKAMDFLSLQLELQLPDCDLILQPYGATEALTTQLLSLYRRNRSTFELRKVPRKTLLHKLPRVFQELLLENIHNKKKCAACGEMPTDPAICLICGMLLCCGSDCCRKNGIGECSRHAAAESAGVGIFLLLRSTQLLLLRNNRTCMGLSLYLDVHGEPAQEDLYLRRSQLLYLSDLRLNEVRRLWMTAAFDYDSYILRNSQSRPKVY</sequence>
<keyword evidence="3 10" id="KW-0808">Transferase</keyword>
<proteinExistence type="inferred from homology"/>
<evidence type="ECO:0000256" key="11">
    <source>
        <dbReference type="SAM" id="MobiDB-lite"/>
    </source>
</evidence>
<comment type="catalytic activity">
    <reaction evidence="1 10">
        <text>S-ubiquitinyl-[E2 ubiquitin-conjugating enzyme]-L-cysteine + [acceptor protein]-L-lysine = [E2 ubiquitin-conjugating enzyme]-L-cysteine + N(6)-ubiquitinyl-[acceptor protein]-L-lysine.</text>
        <dbReference type="EC" id="2.3.2.27"/>
    </reaction>
</comment>
<reference evidence="13 14" key="2">
    <citation type="journal article" date="2018" name="Plant J.">
        <title>The Physcomitrella patens chromosome-scale assembly reveals moss genome structure and evolution.</title>
        <authorList>
            <person name="Lang D."/>
            <person name="Ullrich K.K."/>
            <person name="Murat F."/>
            <person name="Fuchs J."/>
            <person name="Jenkins J."/>
            <person name="Haas F.B."/>
            <person name="Piednoel M."/>
            <person name="Gundlach H."/>
            <person name="Van Bel M."/>
            <person name="Meyberg R."/>
            <person name="Vives C."/>
            <person name="Morata J."/>
            <person name="Symeonidi A."/>
            <person name="Hiss M."/>
            <person name="Muchero W."/>
            <person name="Kamisugi Y."/>
            <person name="Saleh O."/>
            <person name="Blanc G."/>
            <person name="Decker E.L."/>
            <person name="van Gessel N."/>
            <person name="Grimwood J."/>
            <person name="Hayes R.D."/>
            <person name="Graham S.W."/>
            <person name="Gunter L.E."/>
            <person name="McDaniel S.F."/>
            <person name="Hoernstein S.N.W."/>
            <person name="Larsson A."/>
            <person name="Li F.W."/>
            <person name="Perroud P.F."/>
            <person name="Phillips J."/>
            <person name="Ranjan P."/>
            <person name="Rokshar D.S."/>
            <person name="Rothfels C.J."/>
            <person name="Schneider L."/>
            <person name="Shu S."/>
            <person name="Stevenson D.W."/>
            <person name="Thummler F."/>
            <person name="Tillich M."/>
            <person name="Villarreal Aguilar J.C."/>
            <person name="Widiez T."/>
            <person name="Wong G.K."/>
            <person name="Wymore A."/>
            <person name="Zhang Y."/>
            <person name="Zimmer A.D."/>
            <person name="Quatrano R.S."/>
            <person name="Mayer K.F.X."/>
            <person name="Goodstein D."/>
            <person name="Casacuberta J.M."/>
            <person name="Vandepoele K."/>
            <person name="Reski R."/>
            <person name="Cuming A.C."/>
            <person name="Tuskan G.A."/>
            <person name="Maumus F."/>
            <person name="Salse J."/>
            <person name="Schmutz J."/>
            <person name="Rensing S.A."/>
        </authorList>
    </citation>
    <scope>NUCLEOTIDE SEQUENCE [LARGE SCALE GENOMIC DNA]</scope>
    <source>
        <strain evidence="13 14">cv. Gransden 2004</strain>
    </source>
</reference>
<dbReference type="UniPathway" id="UPA00143"/>
<keyword evidence="4 10" id="KW-0479">Metal-binding</keyword>
<evidence type="ECO:0000256" key="3">
    <source>
        <dbReference type="ARBA" id="ARBA00022679"/>
    </source>
</evidence>
<comment type="similarity">
    <text evidence="8 10">Belongs to the E3 ubiquitin-protein ligase UBR1-like family.</text>
</comment>
<dbReference type="GO" id="GO:0061630">
    <property type="term" value="F:ubiquitin protein ligase activity"/>
    <property type="evidence" value="ECO:0000318"/>
    <property type="project" value="GO_Central"/>
</dbReference>
<dbReference type="Proteomes" id="UP000006727">
    <property type="component" value="Chromosome 9"/>
</dbReference>
<dbReference type="EnsemblPlants" id="Pp3c9_4700V3.4">
    <property type="protein sequence ID" value="Pp3c9_4700V3.4"/>
    <property type="gene ID" value="Pp3c9_4700"/>
</dbReference>
<dbReference type="GO" id="GO:0008270">
    <property type="term" value="F:zinc ion binding"/>
    <property type="evidence" value="ECO:0007669"/>
    <property type="project" value="UniProtKB-UniRule"/>
</dbReference>
<dbReference type="PANTHER" id="PTHR21497">
    <property type="entry name" value="UBIQUITIN LIGASE E3 ALPHA-RELATED"/>
    <property type="match status" value="1"/>
</dbReference>
<dbReference type="GO" id="GO:0016567">
    <property type="term" value="P:protein ubiquitination"/>
    <property type="evidence" value="ECO:0000318"/>
    <property type="project" value="GO_Central"/>
</dbReference>
<dbReference type="Pfam" id="PF02207">
    <property type="entry name" value="zf-UBR"/>
    <property type="match status" value="1"/>
</dbReference>
<dbReference type="InterPro" id="IPR042065">
    <property type="entry name" value="E3_ELL-like"/>
</dbReference>
<evidence type="ECO:0000256" key="4">
    <source>
        <dbReference type="ARBA" id="ARBA00022723"/>
    </source>
</evidence>
<evidence type="ECO:0000256" key="7">
    <source>
        <dbReference type="ARBA" id="ARBA00022833"/>
    </source>
</evidence>
<dbReference type="KEGG" id="ppp:112286541"/>
<evidence type="ECO:0000256" key="1">
    <source>
        <dbReference type="ARBA" id="ARBA00000900"/>
    </source>
</evidence>
<dbReference type="Gramene" id="Pp3c9_4700V3.4">
    <property type="protein sequence ID" value="Pp3c9_4700V3.4"/>
    <property type="gene ID" value="Pp3c9_4700"/>
</dbReference>
<dbReference type="GO" id="GO:0071596">
    <property type="term" value="P:ubiquitin-dependent protein catabolic process via the N-end rule pathway"/>
    <property type="evidence" value="ECO:0000318"/>
    <property type="project" value="GO_Central"/>
</dbReference>
<dbReference type="Gene3D" id="1.10.10.2670">
    <property type="entry name" value="E3 ubiquitin-protein ligase"/>
    <property type="match status" value="1"/>
</dbReference>
<dbReference type="FunFam" id="2.10.110.30:FF:000002">
    <property type="entry name" value="Putative e3 ubiquitin-protein ligase ubr3"/>
    <property type="match status" value="1"/>
</dbReference>
<keyword evidence="7 10" id="KW-0862">Zinc</keyword>
<comment type="pathway">
    <text evidence="2 10">Protein modification; protein ubiquitination.</text>
</comment>
<evidence type="ECO:0000313" key="14">
    <source>
        <dbReference type="Proteomes" id="UP000006727"/>
    </source>
</evidence>
<dbReference type="Pfam" id="PF22960">
    <property type="entry name" value="WHD_UBR1"/>
    <property type="match status" value="1"/>
</dbReference>
<evidence type="ECO:0000256" key="8">
    <source>
        <dbReference type="ARBA" id="ARBA00046341"/>
    </source>
</evidence>
<dbReference type="RefSeq" id="XP_024384259.1">
    <property type="nucleotide sequence ID" value="XM_024528491.2"/>
</dbReference>
<dbReference type="PANTHER" id="PTHR21497:SF24">
    <property type="entry name" value="E3 UBIQUITIN-PROTEIN LIGASE UBR1"/>
    <property type="match status" value="1"/>
</dbReference>
<dbReference type="EC" id="2.3.2.27" evidence="10"/>
<accession>A0A7I4FWC6</accession>
<dbReference type="InterPro" id="IPR039164">
    <property type="entry name" value="UBR1-like"/>
</dbReference>
<dbReference type="InterPro" id="IPR036390">
    <property type="entry name" value="WH_DNA-bd_sf"/>
</dbReference>
<feature type="compositionally biased region" description="Polar residues" evidence="11">
    <location>
        <begin position="913"/>
        <end position="922"/>
    </location>
</feature>
<reference evidence="13 14" key="1">
    <citation type="journal article" date="2008" name="Science">
        <title>The Physcomitrella genome reveals evolutionary insights into the conquest of land by plants.</title>
        <authorList>
            <person name="Rensing S."/>
            <person name="Lang D."/>
            <person name="Zimmer A."/>
            <person name="Terry A."/>
            <person name="Salamov A."/>
            <person name="Shapiro H."/>
            <person name="Nishiyama T."/>
            <person name="Perroud P.-F."/>
            <person name="Lindquist E."/>
            <person name="Kamisugi Y."/>
            <person name="Tanahashi T."/>
            <person name="Sakakibara K."/>
            <person name="Fujita T."/>
            <person name="Oishi K."/>
            <person name="Shin-I T."/>
            <person name="Kuroki Y."/>
            <person name="Toyoda A."/>
            <person name="Suzuki Y."/>
            <person name="Hashimoto A."/>
            <person name="Yamaguchi K."/>
            <person name="Sugano A."/>
            <person name="Kohara Y."/>
            <person name="Fujiyama A."/>
            <person name="Anterola A."/>
            <person name="Aoki S."/>
            <person name="Ashton N."/>
            <person name="Barbazuk W.B."/>
            <person name="Barker E."/>
            <person name="Bennetzen J."/>
            <person name="Bezanilla M."/>
            <person name="Blankenship R."/>
            <person name="Cho S.H."/>
            <person name="Dutcher S."/>
            <person name="Estelle M."/>
            <person name="Fawcett J.A."/>
            <person name="Gundlach H."/>
            <person name="Hanada K."/>
            <person name="Heyl A."/>
            <person name="Hicks K.A."/>
            <person name="Hugh J."/>
            <person name="Lohr M."/>
            <person name="Mayer K."/>
            <person name="Melkozernov A."/>
            <person name="Murata T."/>
            <person name="Nelson D."/>
            <person name="Pils B."/>
            <person name="Prigge M."/>
            <person name="Reiss B."/>
            <person name="Renner T."/>
            <person name="Rombauts S."/>
            <person name="Rushton P."/>
            <person name="Sanderfoot A."/>
            <person name="Schween G."/>
            <person name="Shiu S.-H."/>
            <person name="Stueber K."/>
            <person name="Theodoulou F.L."/>
            <person name="Tu H."/>
            <person name="Van de Peer Y."/>
            <person name="Verrier P.J."/>
            <person name="Waters E."/>
            <person name="Wood A."/>
            <person name="Yang L."/>
            <person name="Cove D."/>
            <person name="Cuming A."/>
            <person name="Hasebe M."/>
            <person name="Lucas S."/>
            <person name="Mishler D.B."/>
            <person name="Reski R."/>
            <person name="Grigoriev I."/>
            <person name="Quatrano R.S."/>
            <person name="Boore J.L."/>
        </authorList>
    </citation>
    <scope>NUCLEOTIDE SEQUENCE [LARGE SCALE GENOMIC DNA]</scope>
    <source>
        <strain evidence="13 14">cv. Gransden 2004</strain>
    </source>
</reference>
<evidence type="ECO:0000313" key="13">
    <source>
        <dbReference type="EnsemblPlants" id="Pp3c9_4700V3.4"/>
    </source>
</evidence>
<evidence type="ECO:0000256" key="5">
    <source>
        <dbReference type="ARBA" id="ARBA00022771"/>
    </source>
</evidence>
<dbReference type="SUPFAM" id="SSF46785">
    <property type="entry name" value="Winged helix' DNA-binding domain"/>
    <property type="match status" value="1"/>
</dbReference>
<evidence type="ECO:0000256" key="10">
    <source>
        <dbReference type="RuleBase" id="RU366018"/>
    </source>
</evidence>
<dbReference type="EMBL" id="ABEU02000009">
    <property type="status" value="NOT_ANNOTATED_CDS"/>
    <property type="molecule type" value="Genomic_DNA"/>
</dbReference>